<dbReference type="NCBIfam" id="TIGR03157">
    <property type="entry name" value="cas_Csc2"/>
    <property type="match status" value="1"/>
</dbReference>
<proteinExistence type="predicted"/>
<accession>A0ABV4WJJ0</accession>
<keyword evidence="3" id="KW-1185">Reference proteome</keyword>
<dbReference type="InterPro" id="IPR017574">
    <property type="entry name" value="CRISPR-assoc_prot_Cas7/Csc2"/>
</dbReference>
<organism evidence="2 3">
    <name type="scientific">Floridaenema evergladense BLCC-F167</name>
    <dbReference type="NCBI Taxonomy" id="3153639"/>
    <lineage>
        <taxon>Bacteria</taxon>
        <taxon>Bacillati</taxon>
        <taxon>Cyanobacteriota</taxon>
        <taxon>Cyanophyceae</taxon>
        <taxon>Oscillatoriophycideae</taxon>
        <taxon>Aerosakkonematales</taxon>
        <taxon>Aerosakkonemataceae</taxon>
        <taxon>Floridanema</taxon>
        <taxon>Floridanema evergladense</taxon>
    </lineage>
</organism>
<evidence type="ECO:0000256" key="1">
    <source>
        <dbReference type="SAM" id="MobiDB-lite"/>
    </source>
</evidence>
<feature type="compositionally biased region" description="Basic and acidic residues" evidence="1">
    <location>
        <begin position="319"/>
        <end position="338"/>
    </location>
</feature>
<dbReference type="EMBL" id="JBHFNT010000075">
    <property type="protein sequence ID" value="MFB2834931.1"/>
    <property type="molecule type" value="Genomic_DNA"/>
</dbReference>
<reference evidence="2 3" key="1">
    <citation type="submission" date="2024-09" db="EMBL/GenBank/DDBJ databases">
        <title>Floridaenema gen nov. (Aerosakkonemataceae, Aerosakkonematales ord. nov., Cyanobacteria) from benthic tropical and subtropical fresh waters, with the description of four new species.</title>
        <authorList>
            <person name="Moretto J.A."/>
            <person name="Berthold D.E."/>
            <person name="Lefler F.W."/>
            <person name="Huang I.-S."/>
            <person name="Laughinghouse H. IV."/>
        </authorList>
    </citation>
    <scope>NUCLEOTIDE SEQUENCE [LARGE SCALE GENOMIC DNA]</scope>
    <source>
        <strain evidence="2 3">BLCC-F167</strain>
    </source>
</reference>
<feature type="region of interest" description="Disordered" evidence="1">
    <location>
        <begin position="319"/>
        <end position="344"/>
    </location>
</feature>
<sequence length="344" mass="38222">MSIEKLTPFLAPSYENFPKGRTIGLVVLRTTHSETIFRTEGSGEPMCSEFVQAGVEDKNIISRLVMTKRKQVAPERRRGREFLRSHNLLYTSPKGDSLCALNTNAPCEMCIDCFLYGFAAGGEGAQKSRVWTEDAFSVLAANDAIGDRTINAIFENGTMRDENGKASTALNTSEYIKPGVHFLDIVTLKDVTADELRYVIGNILLTTRYGAVSSRVGRMENEILGIFGGIAELPSSLELVQAVHDLLKASGKALEHPLETSELIKATKQFISTWTNKRGISMQLSEDELSNLIADVDRHLSLTEQENFLKRLDKSYEPLRRVPTEEKPKRGSKKKETVATESES</sequence>
<protein>
    <submittedName>
        <fullName evidence="2">Type I-D CRISPR-associated protein Cas7/Csc2</fullName>
    </submittedName>
</protein>
<dbReference type="RefSeq" id="WP_413277359.1">
    <property type="nucleotide sequence ID" value="NZ_JBHFNT010000075.1"/>
</dbReference>
<gene>
    <name evidence="2" type="primary">cas7d</name>
    <name evidence="2" type="ORF">ACE1CA_10400</name>
</gene>
<comment type="caution">
    <text evidence="2">The sequence shown here is derived from an EMBL/GenBank/DDBJ whole genome shotgun (WGS) entry which is preliminary data.</text>
</comment>
<dbReference type="CDD" id="cd09709">
    <property type="entry name" value="Csc2_I-D"/>
    <property type="match status" value="1"/>
</dbReference>
<evidence type="ECO:0000313" key="3">
    <source>
        <dbReference type="Proteomes" id="UP001576780"/>
    </source>
</evidence>
<dbReference type="Proteomes" id="UP001576780">
    <property type="component" value="Unassembled WGS sequence"/>
</dbReference>
<evidence type="ECO:0000313" key="2">
    <source>
        <dbReference type="EMBL" id="MFB2834931.1"/>
    </source>
</evidence>
<name>A0ABV4WJJ0_9CYAN</name>
<dbReference type="Pfam" id="PF18320">
    <property type="entry name" value="Csc2"/>
    <property type="match status" value="1"/>
</dbReference>